<keyword evidence="11" id="KW-1185">Reference proteome</keyword>
<dbReference type="Gene3D" id="3.40.50.1820">
    <property type="entry name" value="alpha/beta hydrolase"/>
    <property type="match status" value="1"/>
</dbReference>
<evidence type="ECO:0000256" key="5">
    <source>
        <dbReference type="ARBA" id="ARBA00022801"/>
    </source>
</evidence>
<dbReference type="InterPro" id="IPR029058">
    <property type="entry name" value="AB_hydrolase_fold"/>
</dbReference>
<dbReference type="GO" id="GO:0008474">
    <property type="term" value="F:palmitoyl-(protein) hydrolase activity"/>
    <property type="evidence" value="ECO:0007669"/>
    <property type="project" value="UniProtKB-EC"/>
</dbReference>
<proteinExistence type="inferred from homology"/>
<dbReference type="PRINTS" id="PR00414">
    <property type="entry name" value="PPTHIESTRASE"/>
</dbReference>
<evidence type="ECO:0000313" key="11">
    <source>
        <dbReference type="Proteomes" id="UP000694866"/>
    </source>
</evidence>
<evidence type="ECO:0000256" key="2">
    <source>
        <dbReference type="ARBA" id="ARBA00012423"/>
    </source>
</evidence>
<keyword evidence="5" id="KW-0378">Hydrolase</keyword>
<dbReference type="PANTHER" id="PTHR11247">
    <property type="entry name" value="PALMITOYL-PROTEIN THIOESTERASE/DOLICHYLDIPHOSPHATASE 1"/>
    <property type="match status" value="1"/>
</dbReference>
<sequence>MYIFNVKIIFLFFLINDYQYTRVFGLIPVPVVLWHGMGDSCCFSFSLGQIKTIIEEEIPGVYVKSVRIGDDVVEDVKNSYFRNVNDQVREVCEDLANDEMLQDGYNAIGFSQGAQFLRAVAQRCPAPQMKTLISLGGQHQGVYGLPNCGSMEHRLCDYLRRALNYGAYLRFIQNRFVQAEYWHDPLKEEEYKKKSVFLADINNELTINEMYRNNLKALKKLVLVKFSNDTMVQPRESEWFGFYKPGQAIELQTLQESALYTEDRLGLQDMDNNGQIDFLSIETNHLQFTDHWLKEEIIKKYLI</sequence>
<keyword evidence="4 10" id="KW-0732">Signal</keyword>
<dbReference type="Proteomes" id="UP000694866">
    <property type="component" value="Unplaced"/>
</dbReference>
<evidence type="ECO:0000256" key="8">
    <source>
        <dbReference type="ARBA" id="ARBA00031934"/>
    </source>
</evidence>
<comment type="similarity">
    <text evidence="1">Belongs to the palmitoyl-protein thioesterase family.</text>
</comment>
<dbReference type="KEGG" id="fas:105273952"/>
<evidence type="ECO:0000256" key="4">
    <source>
        <dbReference type="ARBA" id="ARBA00022729"/>
    </source>
</evidence>
<feature type="signal peptide" evidence="10">
    <location>
        <begin position="1"/>
        <end position="25"/>
    </location>
</feature>
<dbReference type="FunFam" id="3.40.50.1820:FF:000107">
    <property type="entry name" value="Palmitoyl-protein thioesterase 1"/>
    <property type="match status" value="1"/>
</dbReference>
<gene>
    <name evidence="12" type="primary">Ppt1</name>
</gene>
<name>A0A9R1TSV9_9HYME</name>
<comment type="catalytic activity">
    <reaction evidence="9">
        <text>S-hexadecanoyl-L-cysteinyl-[protein] + H2O = L-cysteinyl-[protein] + hexadecanoate + H(+)</text>
        <dbReference type="Rhea" id="RHEA:19233"/>
        <dbReference type="Rhea" id="RHEA-COMP:10131"/>
        <dbReference type="Rhea" id="RHEA-COMP:11032"/>
        <dbReference type="ChEBI" id="CHEBI:7896"/>
        <dbReference type="ChEBI" id="CHEBI:15377"/>
        <dbReference type="ChEBI" id="CHEBI:15378"/>
        <dbReference type="ChEBI" id="CHEBI:29950"/>
        <dbReference type="ChEBI" id="CHEBI:74151"/>
        <dbReference type="EC" id="3.1.2.22"/>
    </reaction>
    <physiologicalReaction direction="left-to-right" evidence="9">
        <dbReference type="Rhea" id="RHEA:19234"/>
    </physiologicalReaction>
</comment>
<evidence type="ECO:0000313" key="12">
    <source>
        <dbReference type="RefSeq" id="XP_011315005.1"/>
    </source>
</evidence>
<keyword evidence="6" id="KW-1015">Disulfide bond</keyword>
<dbReference type="AlphaFoldDB" id="A0A9R1TSV9"/>
<dbReference type="InterPro" id="IPR002472">
    <property type="entry name" value="Palm_thioest"/>
</dbReference>
<evidence type="ECO:0000256" key="3">
    <source>
        <dbReference type="ARBA" id="ARBA00014212"/>
    </source>
</evidence>
<keyword evidence="7" id="KW-0325">Glycoprotein</keyword>
<dbReference type="EC" id="3.1.2.22" evidence="2"/>
<accession>A0A9R1TSV9</accession>
<dbReference type="GO" id="GO:0005764">
    <property type="term" value="C:lysosome"/>
    <property type="evidence" value="ECO:0007669"/>
    <property type="project" value="TreeGrafter"/>
</dbReference>
<dbReference type="OrthoDB" id="10263094at2759"/>
<evidence type="ECO:0000256" key="6">
    <source>
        <dbReference type="ARBA" id="ARBA00023157"/>
    </source>
</evidence>
<organism evidence="11 12">
    <name type="scientific">Fopius arisanus</name>
    <dbReference type="NCBI Taxonomy" id="64838"/>
    <lineage>
        <taxon>Eukaryota</taxon>
        <taxon>Metazoa</taxon>
        <taxon>Ecdysozoa</taxon>
        <taxon>Arthropoda</taxon>
        <taxon>Hexapoda</taxon>
        <taxon>Insecta</taxon>
        <taxon>Pterygota</taxon>
        <taxon>Neoptera</taxon>
        <taxon>Endopterygota</taxon>
        <taxon>Hymenoptera</taxon>
        <taxon>Apocrita</taxon>
        <taxon>Ichneumonoidea</taxon>
        <taxon>Braconidae</taxon>
        <taxon>Opiinae</taxon>
        <taxon>Fopius</taxon>
    </lineage>
</organism>
<protein>
    <recommendedName>
        <fullName evidence="3">Palmitoyl-protein thioesterase 1</fullName>
        <ecNumber evidence="2">3.1.2.22</ecNumber>
    </recommendedName>
    <alternativeName>
        <fullName evidence="8">Palmitoyl-protein hydrolase 1</fullName>
    </alternativeName>
</protein>
<dbReference type="Pfam" id="PF02089">
    <property type="entry name" value="Palm_thioest"/>
    <property type="match status" value="1"/>
</dbReference>
<dbReference type="PANTHER" id="PTHR11247:SF8">
    <property type="entry name" value="PALMITOYL-PROTEIN THIOESTERASE 1"/>
    <property type="match status" value="1"/>
</dbReference>
<evidence type="ECO:0000256" key="7">
    <source>
        <dbReference type="ARBA" id="ARBA00023180"/>
    </source>
</evidence>
<dbReference type="CTD" id="5538"/>
<dbReference type="GO" id="GO:0006898">
    <property type="term" value="P:receptor-mediated endocytosis"/>
    <property type="evidence" value="ECO:0007669"/>
    <property type="project" value="TreeGrafter"/>
</dbReference>
<feature type="chain" id="PRO_5040198372" description="Palmitoyl-protein thioesterase 1" evidence="10">
    <location>
        <begin position="26"/>
        <end position="303"/>
    </location>
</feature>
<reference evidence="12" key="1">
    <citation type="submission" date="2025-08" db="UniProtKB">
        <authorList>
            <consortium name="RefSeq"/>
        </authorList>
    </citation>
    <scope>IDENTIFICATION</scope>
    <source>
        <strain evidence="12">USDA-PBARC FA_bdor</strain>
        <tissue evidence="12">Whole organism</tissue>
    </source>
</reference>
<evidence type="ECO:0000256" key="10">
    <source>
        <dbReference type="SAM" id="SignalP"/>
    </source>
</evidence>
<evidence type="ECO:0000256" key="1">
    <source>
        <dbReference type="ARBA" id="ARBA00010758"/>
    </source>
</evidence>
<dbReference type="RefSeq" id="XP_011315005.1">
    <property type="nucleotide sequence ID" value="XM_011316703.1"/>
</dbReference>
<evidence type="ECO:0000256" key="9">
    <source>
        <dbReference type="ARBA" id="ARBA00047409"/>
    </source>
</evidence>
<dbReference type="SUPFAM" id="SSF53474">
    <property type="entry name" value="alpha/beta-Hydrolases"/>
    <property type="match status" value="1"/>
</dbReference>
<dbReference type="GeneID" id="105273952"/>